<gene>
    <name evidence="6" type="ORF">AUP44_12730</name>
</gene>
<dbReference type="GeneID" id="97243066"/>
<keyword evidence="1" id="KW-0805">Transcription regulation</keyword>
<feature type="domain" description="HTH hxlR-type" evidence="5">
    <location>
        <begin position="11"/>
        <end position="108"/>
    </location>
</feature>
<dbReference type="RefSeq" id="WP_062767948.1">
    <property type="nucleotide sequence ID" value="NZ_CP121027.1"/>
</dbReference>
<proteinExistence type="predicted"/>
<organism evidence="6 7">
    <name type="scientific">Tistrella mobilis</name>
    <dbReference type="NCBI Taxonomy" id="171437"/>
    <lineage>
        <taxon>Bacteria</taxon>
        <taxon>Pseudomonadati</taxon>
        <taxon>Pseudomonadota</taxon>
        <taxon>Alphaproteobacteria</taxon>
        <taxon>Geminicoccales</taxon>
        <taxon>Geminicoccaceae</taxon>
        <taxon>Tistrella</taxon>
    </lineage>
</organism>
<evidence type="ECO:0000256" key="4">
    <source>
        <dbReference type="SAM" id="MobiDB-lite"/>
    </source>
</evidence>
<protein>
    <submittedName>
        <fullName evidence="6">HxlR family transcriptional regulator</fullName>
    </submittedName>
</protein>
<accession>A0A162K4S0</accession>
<name>A0A162K4S0_9PROT</name>
<evidence type="ECO:0000313" key="6">
    <source>
        <dbReference type="EMBL" id="KYO50479.1"/>
    </source>
</evidence>
<dbReference type="EMBL" id="LPZR01000197">
    <property type="protein sequence ID" value="KYO50479.1"/>
    <property type="molecule type" value="Genomic_DNA"/>
</dbReference>
<dbReference type="AlphaFoldDB" id="A0A162K4S0"/>
<dbReference type="InterPro" id="IPR036388">
    <property type="entry name" value="WH-like_DNA-bd_sf"/>
</dbReference>
<dbReference type="Gene3D" id="1.10.10.10">
    <property type="entry name" value="Winged helix-like DNA-binding domain superfamily/Winged helix DNA-binding domain"/>
    <property type="match status" value="1"/>
</dbReference>
<feature type="region of interest" description="Disordered" evidence="4">
    <location>
        <begin position="163"/>
        <end position="185"/>
    </location>
</feature>
<dbReference type="OrthoDB" id="9782219at2"/>
<evidence type="ECO:0000256" key="1">
    <source>
        <dbReference type="ARBA" id="ARBA00023015"/>
    </source>
</evidence>
<dbReference type="GO" id="GO:0003677">
    <property type="term" value="F:DNA binding"/>
    <property type="evidence" value="ECO:0007669"/>
    <property type="project" value="UniProtKB-KW"/>
</dbReference>
<reference evidence="6 7" key="1">
    <citation type="submission" date="2015-12" db="EMBL/GenBank/DDBJ databases">
        <title>Genome sequence of Tistrella mobilis MCCC 1A02139.</title>
        <authorList>
            <person name="Lu L."/>
            <person name="Lai Q."/>
            <person name="Shao Z."/>
            <person name="Qian P."/>
        </authorList>
    </citation>
    <scope>NUCLEOTIDE SEQUENCE [LARGE SCALE GENOMIC DNA]</scope>
    <source>
        <strain evidence="6 7">MCCC 1A02139</strain>
    </source>
</reference>
<evidence type="ECO:0000256" key="3">
    <source>
        <dbReference type="ARBA" id="ARBA00023163"/>
    </source>
</evidence>
<sequence length="185" mass="21368">MRWNELDEEHCSIARTLSIIGDRWTLLILRECFMRVRRFEYFQNRLGITRHVLADRLRKLVEAGLLVRVPYQERPLREEYRLTEKGLDIYPVLMSILSWGDRWRTDSEGVPVLHRHLDCGHHFRPVVSCSECGEPLDPRRVSPEPGPGITDEAALRYFTFGRHGSSGALPAHPRPTPTNDDGAVD</sequence>
<dbReference type="PANTHER" id="PTHR33204:SF36">
    <property type="entry name" value="TRANSCRIPTIONAL REGULATORY PROTEIN"/>
    <property type="match status" value="1"/>
</dbReference>
<dbReference type="SUPFAM" id="SSF46785">
    <property type="entry name" value="Winged helix' DNA-binding domain"/>
    <property type="match status" value="1"/>
</dbReference>
<keyword evidence="2" id="KW-0238">DNA-binding</keyword>
<keyword evidence="3" id="KW-0804">Transcription</keyword>
<dbReference type="Pfam" id="PF01638">
    <property type="entry name" value="HxlR"/>
    <property type="match status" value="1"/>
</dbReference>
<dbReference type="PANTHER" id="PTHR33204">
    <property type="entry name" value="TRANSCRIPTIONAL REGULATOR, MARR FAMILY"/>
    <property type="match status" value="1"/>
</dbReference>
<evidence type="ECO:0000313" key="7">
    <source>
        <dbReference type="Proteomes" id="UP000075787"/>
    </source>
</evidence>
<dbReference type="PROSITE" id="PS51118">
    <property type="entry name" value="HTH_HXLR"/>
    <property type="match status" value="1"/>
</dbReference>
<dbReference type="InterPro" id="IPR002577">
    <property type="entry name" value="HTH_HxlR"/>
</dbReference>
<evidence type="ECO:0000259" key="5">
    <source>
        <dbReference type="PROSITE" id="PS51118"/>
    </source>
</evidence>
<evidence type="ECO:0000256" key="2">
    <source>
        <dbReference type="ARBA" id="ARBA00023125"/>
    </source>
</evidence>
<dbReference type="Proteomes" id="UP000075787">
    <property type="component" value="Unassembled WGS sequence"/>
</dbReference>
<dbReference type="InterPro" id="IPR036390">
    <property type="entry name" value="WH_DNA-bd_sf"/>
</dbReference>
<comment type="caution">
    <text evidence="6">The sequence shown here is derived from an EMBL/GenBank/DDBJ whole genome shotgun (WGS) entry which is preliminary data.</text>
</comment>